<name>C0EHJ6_9FIRM</name>
<dbReference type="AlphaFoldDB" id="C0EHJ6"/>
<dbReference type="EMBL" id="ACEC01000117">
    <property type="protein sequence ID" value="EEG29053.1"/>
    <property type="molecule type" value="Genomic_DNA"/>
</dbReference>
<organism evidence="1 2">
    <name type="scientific">[Clostridium] methylpentosum DSM 5476</name>
    <dbReference type="NCBI Taxonomy" id="537013"/>
    <lineage>
        <taxon>Bacteria</taxon>
        <taxon>Bacillati</taxon>
        <taxon>Bacillota</taxon>
        <taxon>Clostridia</taxon>
        <taxon>Eubacteriales</taxon>
        <taxon>Oscillospiraceae</taxon>
        <taxon>Oscillospiraceae incertae sedis</taxon>
    </lineage>
</organism>
<dbReference type="HOGENOM" id="CLU_3116405_0_0_9"/>
<comment type="caution">
    <text evidence="1">The sequence shown here is derived from an EMBL/GenBank/DDBJ whole genome shotgun (WGS) entry which is preliminary data.</text>
</comment>
<sequence length="50" mass="5889">MKPPRSRWRWQLSCSQAQLSSAKRNAAKAVFRIPRKSYFPGILHFDLKKT</sequence>
<protein>
    <submittedName>
        <fullName evidence="1">Uncharacterized protein</fullName>
    </submittedName>
</protein>
<reference evidence="1 2" key="1">
    <citation type="submission" date="2009-01" db="EMBL/GenBank/DDBJ databases">
        <authorList>
            <person name="Fulton L."/>
            <person name="Clifton S."/>
            <person name="Fulton B."/>
            <person name="Xu J."/>
            <person name="Minx P."/>
            <person name="Pepin K.H."/>
            <person name="Johnson M."/>
            <person name="Bhonagiri V."/>
            <person name="Nash W.E."/>
            <person name="Mardis E.R."/>
            <person name="Wilson R.K."/>
        </authorList>
    </citation>
    <scope>NUCLEOTIDE SEQUENCE [LARGE SCALE GENOMIC DNA]</scope>
    <source>
        <strain evidence="1 2">DSM 5476</strain>
    </source>
</reference>
<proteinExistence type="predicted"/>
<gene>
    <name evidence="1" type="ORF">CLOSTMETH_03341</name>
</gene>
<keyword evidence="2" id="KW-1185">Reference proteome</keyword>
<evidence type="ECO:0000313" key="2">
    <source>
        <dbReference type="Proteomes" id="UP000003340"/>
    </source>
</evidence>
<evidence type="ECO:0000313" key="1">
    <source>
        <dbReference type="EMBL" id="EEG29053.1"/>
    </source>
</evidence>
<reference evidence="1 2" key="2">
    <citation type="submission" date="2009-02" db="EMBL/GenBank/DDBJ databases">
        <title>Draft genome sequence of Clostridium methylpentosum (DSM 5476).</title>
        <authorList>
            <person name="Sudarsanam P."/>
            <person name="Ley R."/>
            <person name="Guruge J."/>
            <person name="Turnbaugh P.J."/>
            <person name="Mahowald M."/>
            <person name="Liep D."/>
            <person name="Gordon J."/>
        </authorList>
    </citation>
    <scope>NUCLEOTIDE SEQUENCE [LARGE SCALE GENOMIC DNA]</scope>
    <source>
        <strain evidence="1 2">DSM 5476</strain>
    </source>
</reference>
<accession>C0EHJ6</accession>
<dbReference type="Proteomes" id="UP000003340">
    <property type="component" value="Unassembled WGS sequence"/>
</dbReference>